<dbReference type="AlphaFoldDB" id="A0A8J8NKB3"/>
<feature type="domain" description="TLDc" evidence="1">
    <location>
        <begin position="48"/>
        <end position="244"/>
    </location>
</feature>
<evidence type="ECO:0000259" key="1">
    <source>
        <dbReference type="Pfam" id="PF07534"/>
    </source>
</evidence>
<accession>A0A8J8NKB3</accession>
<organism evidence="2 3">
    <name type="scientific">Halteria grandinella</name>
    <dbReference type="NCBI Taxonomy" id="5974"/>
    <lineage>
        <taxon>Eukaryota</taxon>
        <taxon>Sar</taxon>
        <taxon>Alveolata</taxon>
        <taxon>Ciliophora</taxon>
        <taxon>Intramacronucleata</taxon>
        <taxon>Spirotrichea</taxon>
        <taxon>Stichotrichia</taxon>
        <taxon>Sporadotrichida</taxon>
        <taxon>Halteriidae</taxon>
        <taxon>Halteria</taxon>
    </lineage>
</organism>
<comment type="caution">
    <text evidence="2">The sequence shown here is derived from an EMBL/GenBank/DDBJ whole genome shotgun (WGS) entry which is preliminary data.</text>
</comment>
<dbReference type="OrthoDB" id="2439862at2759"/>
<dbReference type="Proteomes" id="UP000785679">
    <property type="component" value="Unassembled WGS sequence"/>
</dbReference>
<dbReference type="EMBL" id="RRYP01014154">
    <property type="protein sequence ID" value="TNV76119.1"/>
    <property type="molecule type" value="Genomic_DNA"/>
</dbReference>
<sequence length="246" mass="27210">MACCIVIAIILFVGLLASTITLGVLYANEKKNNSSQSDDSAYQLDFTSKLITSDDGKAFISSLFTTSEVSEKPTSLKLLYRGSEDGWARSRYHQVVDNKGPIFSIVQVKETLRICGGFQKFGVGSNVAINNFRSDPGRGIVKGIFEYFVYSLDSKQKFNYVNNFYGNSSYWFNAYANDAGVGWDQGWGLAIPVGGAPNLNDYFSSASYIGFGYNINPQPNTEKTSILTGVEYKFTVKEIEVFSVLY</sequence>
<evidence type="ECO:0000313" key="2">
    <source>
        <dbReference type="EMBL" id="TNV76119.1"/>
    </source>
</evidence>
<gene>
    <name evidence="2" type="ORF">FGO68_gene14961</name>
</gene>
<reference evidence="2" key="1">
    <citation type="submission" date="2019-06" db="EMBL/GenBank/DDBJ databases">
        <authorList>
            <person name="Zheng W."/>
        </authorList>
    </citation>
    <scope>NUCLEOTIDE SEQUENCE</scope>
    <source>
        <strain evidence="2">QDHG01</strain>
    </source>
</reference>
<proteinExistence type="predicted"/>
<evidence type="ECO:0000313" key="3">
    <source>
        <dbReference type="Proteomes" id="UP000785679"/>
    </source>
</evidence>
<protein>
    <recommendedName>
        <fullName evidence="1">TLDc domain-containing protein</fullName>
    </recommendedName>
</protein>
<dbReference type="InterPro" id="IPR006571">
    <property type="entry name" value="TLDc_dom"/>
</dbReference>
<keyword evidence="3" id="KW-1185">Reference proteome</keyword>
<dbReference type="Pfam" id="PF07534">
    <property type="entry name" value="TLD"/>
    <property type="match status" value="1"/>
</dbReference>
<name>A0A8J8NKB3_HALGN</name>